<dbReference type="Pfam" id="PF06916">
    <property type="entry name" value="FAM210A-B_dom"/>
    <property type="match status" value="1"/>
</dbReference>
<feature type="transmembrane region" description="Helical" evidence="2">
    <location>
        <begin position="151"/>
        <end position="174"/>
    </location>
</feature>
<evidence type="ECO:0000313" key="5">
    <source>
        <dbReference type="Proteomes" id="UP000282087"/>
    </source>
</evidence>
<keyword evidence="2" id="KW-0812">Transmembrane</keyword>
<name>A0A3M6VJP3_9STRA</name>
<keyword evidence="2" id="KW-0472">Membrane</keyword>
<evidence type="ECO:0000259" key="3">
    <source>
        <dbReference type="Pfam" id="PF06916"/>
    </source>
</evidence>
<keyword evidence="2" id="KW-1133">Transmembrane helix</keyword>
<dbReference type="Proteomes" id="UP000282087">
    <property type="component" value="Unassembled WGS sequence"/>
</dbReference>
<feature type="region of interest" description="Disordered" evidence="1">
    <location>
        <begin position="95"/>
        <end position="118"/>
    </location>
</feature>
<dbReference type="PANTHER" id="PTHR21377:SF18">
    <property type="entry name" value="DUF1279 DOMAIN-CONTAINING PROTEIN"/>
    <property type="match status" value="1"/>
</dbReference>
<dbReference type="PANTHER" id="PTHR21377">
    <property type="entry name" value="PROTEIN FAM210B, MITOCHONDRIAL"/>
    <property type="match status" value="1"/>
</dbReference>
<gene>
    <name evidence="4" type="ORF">DD238_000945</name>
</gene>
<protein>
    <recommendedName>
        <fullName evidence="3">DUF1279 domain-containing protein</fullName>
    </recommendedName>
</protein>
<evidence type="ECO:0000313" key="4">
    <source>
        <dbReference type="EMBL" id="RMX66889.1"/>
    </source>
</evidence>
<organism evidence="4 5">
    <name type="scientific">Peronospora effusa</name>
    <dbReference type="NCBI Taxonomy" id="542832"/>
    <lineage>
        <taxon>Eukaryota</taxon>
        <taxon>Sar</taxon>
        <taxon>Stramenopiles</taxon>
        <taxon>Oomycota</taxon>
        <taxon>Peronosporomycetes</taxon>
        <taxon>Peronosporales</taxon>
        <taxon>Peronosporaceae</taxon>
        <taxon>Peronospora</taxon>
    </lineage>
</organism>
<dbReference type="InterPro" id="IPR045866">
    <property type="entry name" value="FAM210A/B-like"/>
</dbReference>
<sequence>MLRGGMRYFCVCPGTVQRGIDVSVHRRYPVARSLSSMVSTSNSYITISSYSCRPATKVAAAAVPCRLIGFPSSLFIIRHGSNYGVLRLWSSGRTSRDSKETVPLTEEEPTSTSLTPIKIEEDAEKERKQQPMEQVPQQSWRQRAKTFAIEYGRVGICTHIVLSLLSFSTIYVGVSSGVDVKAVLESVGISTSTTTSSAGSVLIAYTLYKVLVPIRWALTFAVTPVVLRALRRRGYMLATTNSPSSPPPPPQ</sequence>
<keyword evidence="5" id="KW-1185">Reference proteome</keyword>
<accession>A0A3M6VJP3</accession>
<dbReference type="EMBL" id="QLLG01000183">
    <property type="protein sequence ID" value="RMX66889.1"/>
    <property type="molecule type" value="Genomic_DNA"/>
</dbReference>
<dbReference type="GO" id="GO:0005739">
    <property type="term" value="C:mitochondrion"/>
    <property type="evidence" value="ECO:0007669"/>
    <property type="project" value="TreeGrafter"/>
</dbReference>
<dbReference type="InterPro" id="IPR009688">
    <property type="entry name" value="FAM210A/B-like_dom"/>
</dbReference>
<proteinExistence type="predicted"/>
<evidence type="ECO:0000256" key="1">
    <source>
        <dbReference type="SAM" id="MobiDB-lite"/>
    </source>
</evidence>
<dbReference type="AlphaFoldDB" id="A0A3M6VJP3"/>
<dbReference type="VEuPathDB" id="FungiDB:DD237_001742"/>
<comment type="caution">
    <text evidence="4">The sequence shown here is derived from an EMBL/GenBank/DDBJ whole genome shotgun (WGS) entry which is preliminary data.</text>
</comment>
<reference evidence="4 5" key="1">
    <citation type="submission" date="2018-06" db="EMBL/GenBank/DDBJ databases">
        <title>Comparative genomics of downy mildews reveals potential adaptations to biotrophy.</title>
        <authorList>
            <person name="Fletcher K."/>
            <person name="Klosterman S.J."/>
            <person name="Derevnina L."/>
            <person name="Martin F."/>
            <person name="Koike S."/>
            <person name="Reyes Chin-Wo S."/>
            <person name="Mou B."/>
            <person name="Michelmore R."/>
        </authorList>
    </citation>
    <scope>NUCLEOTIDE SEQUENCE [LARGE SCALE GENOMIC DNA]</scope>
    <source>
        <strain evidence="4 5">R14</strain>
    </source>
</reference>
<evidence type="ECO:0000256" key="2">
    <source>
        <dbReference type="SAM" id="Phobius"/>
    </source>
</evidence>
<feature type="transmembrane region" description="Helical" evidence="2">
    <location>
        <begin position="202"/>
        <end position="227"/>
    </location>
</feature>
<feature type="domain" description="DUF1279" evidence="3">
    <location>
        <begin position="142"/>
        <end position="225"/>
    </location>
</feature>